<dbReference type="EMBL" id="CP042905">
    <property type="protein sequence ID" value="QEE16877.2"/>
    <property type="molecule type" value="Genomic_DNA"/>
</dbReference>
<dbReference type="Proteomes" id="UP000321408">
    <property type="component" value="Chromosome"/>
</dbReference>
<keyword evidence="2" id="KW-1185">Reference proteome</keyword>
<reference evidence="1 2" key="2">
    <citation type="journal article" date="2024" name="Int. J. Syst. Evol. Microbiol.">
        <title>Promethearchaeum syntrophicum gen. nov., sp. nov., an anaerobic, obligately syntrophic archaeon, the first isolate of the lineage 'Asgard' archaea, and proposal of the new archaeal phylum Promethearchaeota phyl. nov. and kingdom Promethearchaeati regn. nov.</title>
        <authorList>
            <person name="Imachi H."/>
            <person name="Nobu M.K."/>
            <person name="Kato S."/>
            <person name="Takaki Y."/>
            <person name="Miyazaki M."/>
            <person name="Miyata M."/>
            <person name="Ogawara M."/>
            <person name="Saito Y."/>
            <person name="Sakai S."/>
            <person name="Tahara Y.O."/>
            <person name="Takano Y."/>
            <person name="Tasumi E."/>
            <person name="Uematsu K."/>
            <person name="Yoshimura T."/>
            <person name="Itoh T."/>
            <person name="Ohkuma M."/>
            <person name="Takai K."/>
        </authorList>
    </citation>
    <scope>NUCLEOTIDE SEQUENCE [LARGE SCALE GENOMIC DNA]</scope>
    <source>
        <strain evidence="1 2">MK-D1</strain>
    </source>
</reference>
<name>A0A5B9DDC6_9ARCH</name>
<proteinExistence type="predicted"/>
<evidence type="ECO:0000313" key="2">
    <source>
        <dbReference type="Proteomes" id="UP000321408"/>
    </source>
</evidence>
<reference evidence="1 2" key="1">
    <citation type="journal article" date="2020" name="Nature">
        <title>Isolation of an archaeon at the prokaryote-eukaryote interface.</title>
        <authorList>
            <person name="Imachi H."/>
            <person name="Nobu M.K."/>
            <person name="Nakahara N."/>
            <person name="Morono Y."/>
            <person name="Ogawara M."/>
            <person name="Takaki Y."/>
            <person name="Takano Y."/>
            <person name="Uematsu K."/>
            <person name="Ikuta T."/>
            <person name="Ito M."/>
            <person name="Matsui Y."/>
            <person name="Miyazaki M."/>
            <person name="Murata K."/>
            <person name="Saito Y."/>
            <person name="Sakai S."/>
            <person name="Song C."/>
            <person name="Tasumi E."/>
            <person name="Yamanaka Y."/>
            <person name="Yamaguchi T."/>
            <person name="Kamagata Y."/>
            <person name="Tamaki H."/>
            <person name="Takai K."/>
        </authorList>
    </citation>
    <scope>NUCLEOTIDE SEQUENCE [LARGE SCALE GENOMIC DNA]</scope>
    <source>
        <strain evidence="1 2">MK-D1</strain>
    </source>
</reference>
<accession>A0A5B9DDC6</accession>
<evidence type="ECO:0000313" key="1">
    <source>
        <dbReference type="EMBL" id="QEE16877.2"/>
    </source>
</evidence>
<organism evidence="1 2">
    <name type="scientific">Promethearchaeum syntrophicum</name>
    <dbReference type="NCBI Taxonomy" id="2594042"/>
    <lineage>
        <taxon>Archaea</taxon>
        <taxon>Promethearchaeati</taxon>
        <taxon>Promethearchaeota</taxon>
        <taxon>Promethearchaeia</taxon>
        <taxon>Promethearchaeales</taxon>
        <taxon>Promethearchaeaceae</taxon>
        <taxon>Promethearchaeum</taxon>
    </lineage>
</organism>
<gene>
    <name evidence="1" type="ORF">DSAG12_02707</name>
</gene>
<sequence>MKLNVINLSKIANSFETQVSVKVYANKFPITVSGIKGRRNFIYGILLESIIMLHDNPGVNIKDQVILTLKKIVKK</sequence>
<dbReference type="AlphaFoldDB" id="A0A5B9DDC6"/>
<protein>
    <submittedName>
        <fullName evidence="1">Uncharacterized protein</fullName>
    </submittedName>
</protein>
<dbReference type="KEGG" id="psyt:DSAG12_02707"/>